<name>A0A0F9CGL5_9ZZZZ</name>
<evidence type="ECO:0000256" key="1">
    <source>
        <dbReference type="SAM" id="MobiDB-lite"/>
    </source>
</evidence>
<sequence length="43" mass="4935">MHAALVEHLDEGELLAEQELHEQQVRELDDSIPDLRLDEETAP</sequence>
<dbReference type="AlphaFoldDB" id="A0A0F9CGL5"/>
<reference evidence="2" key="1">
    <citation type="journal article" date="2015" name="Nature">
        <title>Complex archaea that bridge the gap between prokaryotes and eukaryotes.</title>
        <authorList>
            <person name="Spang A."/>
            <person name="Saw J.H."/>
            <person name="Jorgensen S.L."/>
            <person name="Zaremba-Niedzwiedzka K."/>
            <person name="Martijn J."/>
            <person name="Lind A.E."/>
            <person name="van Eijk R."/>
            <person name="Schleper C."/>
            <person name="Guy L."/>
            <person name="Ettema T.J."/>
        </authorList>
    </citation>
    <scope>NUCLEOTIDE SEQUENCE</scope>
</reference>
<dbReference type="EMBL" id="LAZR01036161">
    <property type="protein sequence ID" value="KKL25587.1"/>
    <property type="molecule type" value="Genomic_DNA"/>
</dbReference>
<organism evidence="2">
    <name type="scientific">marine sediment metagenome</name>
    <dbReference type="NCBI Taxonomy" id="412755"/>
    <lineage>
        <taxon>unclassified sequences</taxon>
        <taxon>metagenomes</taxon>
        <taxon>ecological metagenomes</taxon>
    </lineage>
</organism>
<accession>A0A0F9CGL5</accession>
<gene>
    <name evidence="2" type="ORF">LCGC14_2403800</name>
</gene>
<feature type="region of interest" description="Disordered" evidence="1">
    <location>
        <begin position="24"/>
        <end position="43"/>
    </location>
</feature>
<evidence type="ECO:0000313" key="2">
    <source>
        <dbReference type="EMBL" id="KKL25587.1"/>
    </source>
</evidence>
<proteinExistence type="predicted"/>
<protein>
    <submittedName>
        <fullName evidence="2">Uncharacterized protein</fullName>
    </submittedName>
</protein>
<comment type="caution">
    <text evidence="2">The sequence shown here is derived from an EMBL/GenBank/DDBJ whole genome shotgun (WGS) entry which is preliminary data.</text>
</comment>